<accession>A0A0E0DTG3</accession>
<reference evidence="1" key="1">
    <citation type="submission" date="2015-04" db="UniProtKB">
        <authorList>
            <consortium name="EnsemblPlants"/>
        </authorList>
    </citation>
    <scope>IDENTIFICATION</scope>
</reference>
<name>A0A0E0DTG3_9ORYZ</name>
<keyword evidence="2" id="KW-1185">Reference proteome</keyword>
<protein>
    <submittedName>
        <fullName evidence="1">Uncharacterized protein</fullName>
    </submittedName>
</protein>
<sequence length="144" mass="15915">MACKPAMCSASALASLRRHLLPLVCAARRDPHRRADLIRDFGGSRGVAWRRGKSRFRGRDDAGGWEAVEMNRIGGDSLIFSQGDKVIDWRLLACSMKGWLGNGAPCEKASTWKLRKGNDAKGDVGVEKGSMFGFSSWEVRVIYQ</sequence>
<dbReference type="HOGENOM" id="CLU_1799533_0_0_1"/>
<reference evidence="1" key="2">
    <citation type="submission" date="2018-05" db="EMBL/GenBank/DDBJ databases">
        <title>OmerRS3 (Oryza meridionalis Reference Sequence Version 3).</title>
        <authorList>
            <person name="Zhang J."/>
            <person name="Kudrna D."/>
            <person name="Lee S."/>
            <person name="Talag J."/>
            <person name="Welchert J."/>
            <person name="Wing R.A."/>
        </authorList>
    </citation>
    <scope>NUCLEOTIDE SEQUENCE [LARGE SCALE GENOMIC DNA]</scope>
    <source>
        <strain evidence="1">cv. OR44</strain>
    </source>
</reference>
<dbReference type="AlphaFoldDB" id="A0A0E0DTG3"/>
<evidence type="ECO:0000313" key="2">
    <source>
        <dbReference type="Proteomes" id="UP000008021"/>
    </source>
</evidence>
<proteinExistence type="predicted"/>
<evidence type="ECO:0000313" key="1">
    <source>
        <dbReference type="EnsemblPlants" id="OMERI05G19340.1"/>
    </source>
</evidence>
<dbReference type="Gramene" id="OMERI05G19340.1">
    <property type="protein sequence ID" value="OMERI05G19340.1"/>
    <property type="gene ID" value="OMERI05G19340"/>
</dbReference>
<dbReference type="Proteomes" id="UP000008021">
    <property type="component" value="Chromosome 5"/>
</dbReference>
<dbReference type="EnsemblPlants" id="OMERI05G19340.1">
    <property type="protein sequence ID" value="OMERI05G19340.1"/>
    <property type="gene ID" value="OMERI05G19340"/>
</dbReference>
<organism evidence="1">
    <name type="scientific">Oryza meridionalis</name>
    <dbReference type="NCBI Taxonomy" id="40149"/>
    <lineage>
        <taxon>Eukaryota</taxon>
        <taxon>Viridiplantae</taxon>
        <taxon>Streptophyta</taxon>
        <taxon>Embryophyta</taxon>
        <taxon>Tracheophyta</taxon>
        <taxon>Spermatophyta</taxon>
        <taxon>Magnoliopsida</taxon>
        <taxon>Liliopsida</taxon>
        <taxon>Poales</taxon>
        <taxon>Poaceae</taxon>
        <taxon>BOP clade</taxon>
        <taxon>Oryzoideae</taxon>
        <taxon>Oryzeae</taxon>
        <taxon>Oryzinae</taxon>
        <taxon>Oryza</taxon>
    </lineage>
</organism>